<evidence type="ECO:0000313" key="2">
    <source>
        <dbReference type="Proteomes" id="UP000186817"/>
    </source>
</evidence>
<gene>
    <name evidence="1" type="ORF">AK812_SmicGene9714</name>
</gene>
<reference evidence="1 2" key="1">
    <citation type="submission" date="2016-02" db="EMBL/GenBank/DDBJ databases">
        <title>Genome analysis of coral dinoflagellate symbionts highlights evolutionary adaptations to a symbiotic lifestyle.</title>
        <authorList>
            <person name="Aranda M."/>
            <person name="Li Y."/>
            <person name="Liew Y.J."/>
            <person name="Baumgarten S."/>
            <person name="Simakov O."/>
            <person name="Wilson M."/>
            <person name="Piel J."/>
            <person name="Ashoor H."/>
            <person name="Bougouffa S."/>
            <person name="Bajic V.B."/>
            <person name="Ryu T."/>
            <person name="Ravasi T."/>
            <person name="Bayer T."/>
            <person name="Micklem G."/>
            <person name="Kim H."/>
            <person name="Bhak J."/>
            <person name="Lajeunesse T.C."/>
            <person name="Voolstra C.R."/>
        </authorList>
    </citation>
    <scope>NUCLEOTIDE SEQUENCE [LARGE SCALE GENOMIC DNA]</scope>
    <source>
        <strain evidence="1 2">CCMP2467</strain>
    </source>
</reference>
<accession>A0A1Q9EHK5</accession>
<proteinExistence type="predicted"/>
<comment type="caution">
    <text evidence="1">The sequence shown here is derived from an EMBL/GenBank/DDBJ whole genome shotgun (WGS) entry which is preliminary data.</text>
</comment>
<dbReference type="Proteomes" id="UP000186817">
    <property type="component" value="Unassembled WGS sequence"/>
</dbReference>
<name>A0A1Q9EHK5_SYMMI</name>
<dbReference type="EMBL" id="LSRX01000149">
    <property type="protein sequence ID" value="OLQ06934.1"/>
    <property type="molecule type" value="Genomic_DNA"/>
</dbReference>
<dbReference type="AlphaFoldDB" id="A0A1Q9EHK5"/>
<protein>
    <submittedName>
        <fullName evidence="1">Uncharacterized protein</fullName>
    </submittedName>
</protein>
<organism evidence="1 2">
    <name type="scientific">Symbiodinium microadriaticum</name>
    <name type="common">Dinoflagellate</name>
    <name type="synonym">Zooxanthella microadriatica</name>
    <dbReference type="NCBI Taxonomy" id="2951"/>
    <lineage>
        <taxon>Eukaryota</taxon>
        <taxon>Sar</taxon>
        <taxon>Alveolata</taxon>
        <taxon>Dinophyceae</taxon>
        <taxon>Suessiales</taxon>
        <taxon>Symbiodiniaceae</taxon>
        <taxon>Symbiodinium</taxon>
    </lineage>
</organism>
<evidence type="ECO:0000313" key="1">
    <source>
        <dbReference type="EMBL" id="OLQ06934.1"/>
    </source>
</evidence>
<keyword evidence="2" id="KW-1185">Reference proteome</keyword>
<sequence>MSVRAHHFVASVVKSDLFRARSSSQISVERPVRLLTTDSLLFDVAALSPGCPAASATDDPLVLRGGRPLPLFAGIRLQAPPQICEVATSEETKVQQCRSSSLLEVWSFFKLLLSSCDQDLEVLFTRCVRGKASYTSPWWHTEIVPIPSSE</sequence>